<dbReference type="GO" id="GO:0000156">
    <property type="term" value="F:phosphorelay response regulator activity"/>
    <property type="evidence" value="ECO:0007669"/>
    <property type="project" value="TreeGrafter"/>
</dbReference>
<dbReference type="PRINTS" id="PR00344">
    <property type="entry name" value="BCTRLSENSOR"/>
</dbReference>
<dbReference type="Gene3D" id="1.10.287.130">
    <property type="match status" value="1"/>
</dbReference>
<organism evidence="19 20">
    <name type="scientific">Desulforudis audaxviator (strain MP104C)</name>
    <dbReference type="NCBI Taxonomy" id="477974"/>
    <lineage>
        <taxon>Bacteria</taxon>
        <taxon>Bacillati</taxon>
        <taxon>Bacillota</taxon>
        <taxon>Clostridia</taxon>
        <taxon>Thermoanaerobacterales</taxon>
        <taxon>Candidatus Desulforudaceae</taxon>
        <taxon>Candidatus Desulforudis</taxon>
    </lineage>
</organism>
<dbReference type="Pfam" id="PF08448">
    <property type="entry name" value="PAS_4"/>
    <property type="match status" value="1"/>
</dbReference>
<keyword evidence="8" id="KW-0812">Transmembrane</keyword>
<dbReference type="SMART" id="SM00091">
    <property type="entry name" value="PAS"/>
    <property type="match status" value="1"/>
</dbReference>
<dbReference type="FunFam" id="3.30.565.10:FF:000023">
    <property type="entry name" value="PAS domain-containing sensor histidine kinase"/>
    <property type="match status" value="1"/>
</dbReference>
<protein>
    <recommendedName>
        <fullName evidence="4">histidine kinase</fullName>
        <ecNumber evidence="4">2.7.13.3</ecNumber>
    </recommendedName>
</protein>
<dbReference type="Gene3D" id="3.30.450.20">
    <property type="entry name" value="PAS domain"/>
    <property type="match status" value="1"/>
</dbReference>
<dbReference type="PANTHER" id="PTHR42878">
    <property type="entry name" value="TWO-COMPONENT HISTIDINE KINASE"/>
    <property type="match status" value="1"/>
</dbReference>
<sequence length="444" mass="48898">MRRMQNQVVFSLLLLAAAIMFLWALSAAGLLITGAAMALGILIAAAMAVLAPRFISLPLSKVAETAEKIAEGDLNKTIRVYEGDEVGKLAQSFNQMAQRLRGTLSLVTDEKNRMQAILDSMADGVIAVDRETRVILINPVVEEAFGLNEEASLGRTVLEVVRDYELDRLFRQALDSGRPLKQELRILTPEPRIFRVHLTPLRGPQGGVVALFRDITERRQLEQMRTEFVANASHELRTPLTSIRGFIEALRDGAINEPETARRFLGIIEEETDRLTELVDDLLKLATIEERRNMFGRLPVELPGVVQRAVDTFASRARQKGVALRVELADGLPPVIGDQKLLTQMFINLLDNAVKFTEKGEITIRAAAAEGGVEVEVLDTGAGIAPEHLPRIFERFFRGDKARTQGGTGLGLAIVKHIVEGHGGRIRVMSKPGKGTTFSMFLPA</sequence>
<dbReference type="Pfam" id="PF00512">
    <property type="entry name" value="HisKA"/>
    <property type="match status" value="1"/>
</dbReference>
<dbReference type="FunFam" id="1.10.287.130:FF:000001">
    <property type="entry name" value="Two-component sensor histidine kinase"/>
    <property type="match status" value="1"/>
</dbReference>
<dbReference type="CDD" id="cd00130">
    <property type="entry name" value="PAS"/>
    <property type="match status" value="1"/>
</dbReference>
<dbReference type="RefSeq" id="WP_012302510.1">
    <property type="nucleotide sequence ID" value="NC_010424.1"/>
</dbReference>
<comment type="catalytic activity">
    <reaction evidence="1">
        <text>ATP + protein L-histidine = ADP + protein N-phospho-L-histidine.</text>
        <dbReference type="EC" id="2.7.13.3"/>
    </reaction>
</comment>
<dbReference type="SUPFAM" id="SSF55874">
    <property type="entry name" value="ATPase domain of HSP90 chaperone/DNA topoisomerase II/histidine kinase"/>
    <property type="match status" value="1"/>
</dbReference>
<dbReference type="InterPro" id="IPR003661">
    <property type="entry name" value="HisK_dim/P_dom"/>
</dbReference>
<dbReference type="EMBL" id="CP000860">
    <property type="protein sequence ID" value="ACA59925.1"/>
    <property type="molecule type" value="Genomic_DNA"/>
</dbReference>
<evidence type="ECO:0000256" key="6">
    <source>
        <dbReference type="ARBA" id="ARBA00022553"/>
    </source>
</evidence>
<evidence type="ECO:0000256" key="8">
    <source>
        <dbReference type="ARBA" id="ARBA00022692"/>
    </source>
</evidence>
<accession>B1I4B5</accession>
<evidence type="ECO:0000256" key="13">
    <source>
        <dbReference type="ARBA" id="ARBA00023012"/>
    </source>
</evidence>
<dbReference type="Pfam" id="PF00672">
    <property type="entry name" value="HAMP"/>
    <property type="match status" value="1"/>
</dbReference>
<evidence type="ECO:0000256" key="10">
    <source>
        <dbReference type="ARBA" id="ARBA00022777"/>
    </source>
</evidence>
<keyword evidence="20" id="KW-1185">Reference proteome</keyword>
<evidence type="ECO:0000259" key="17">
    <source>
        <dbReference type="PROSITE" id="PS50113"/>
    </source>
</evidence>
<dbReference type="GO" id="GO:0030295">
    <property type="term" value="F:protein kinase activator activity"/>
    <property type="evidence" value="ECO:0007669"/>
    <property type="project" value="TreeGrafter"/>
</dbReference>
<dbReference type="SMART" id="SM00387">
    <property type="entry name" value="HATPase_c"/>
    <property type="match status" value="1"/>
</dbReference>
<evidence type="ECO:0000256" key="1">
    <source>
        <dbReference type="ARBA" id="ARBA00000085"/>
    </source>
</evidence>
<name>B1I4B5_DESAP</name>
<dbReference type="SUPFAM" id="SSF47384">
    <property type="entry name" value="Homodimeric domain of signal transducing histidine kinase"/>
    <property type="match status" value="1"/>
</dbReference>
<reference evidence="19 20" key="2">
    <citation type="journal article" date="2008" name="Science">
        <title>Environmental genomics reveals a single-species ecosystem deep within Earth.</title>
        <authorList>
            <person name="Chivian D."/>
            <person name="Brodie E.L."/>
            <person name="Alm E.J."/>
            <person name="Culley D.E."/>
            <person name="Dehal P.S."/>
            <person name="Desantis T.Z."/>
            <person name="Gihring T.M."/>
            <person name="Lapidus A."/>
            <person name="Lin L.H."/>
            <person name="Lowry S.R."/>
            <person name="Moser D.P."/>
            <person name="Richardson P.M."/>
            <person name="Southam G."/>
            <person name="Wanger G."/>
            <person name="Pratt L.M."/>
            <person name="Andersen G.L."/>
            <person name="Hazen T.C."/>
            <person name="Brockman F.J."/>
            <person name="Arkin A.P."/>
            <person name="Onstott T.C."/>
        </authorList>
    </citation>
    <scope>NUCLEOTIDE SEQUENCE [LARGE SCALE GENOMIC DNA]</scope>
    <source>
        <strain evidence="19 20">MP104C</strain>
    </source>
</reference>
<dbReference type="CDD" id="cd00082">
    <property type="entry name" value="HisKA"/>
    <property type="match status" value="1"/>
</dbReference>
<evidence type="ECO:0000256" key="14">
    <source>
        <dbReference type="ARBA" id="ARBA00023136"/>
    </source>
</evidence>
<dbReference type="InterPro" id="IPR000700">
    <property type="entry name" value="PAS-assoc_C"/>
</dbReference>
<feature type="domain" description="Histidine kinase" evidence="15">
    <location>
        <begin position="231"/>
        <end position="444"/>
    </location>
</feature>
<dbReference type="InterPro" id="IPR035965">
    <property type="entry name" value="PAS-like_dom_sf"/>
</dbReference>
<evidence type="ECO:0000256" key="11">
    <source>
        <dbReference type="ARBA" id="ARBA00022840"/>
    </source>
</evidence>
<dbReference type="SUPFAM" id="SSF55785">
    <property type="entry name" value="PYP-like sensor domain (PAS domain)"/>
    <property type="match status" value="1"/>
</dbReference>
<dbReference type="OrthoDB" id="112712at2"/>
<dbReference type="CDD" id="cd00075">
    <property type="entry name" value="HATPase"/>
    <property type="match status" value="1"/>
</dbReference>
<feature type="domain" description="PAS" evidence="16">
    <location>
        <begin position="110"/>
        <end position="161"/>
    </location>
</feature>
<feature type="domain" description="PAC" evidence="17">
    <location>
        <begin position="180"/>
        <end position="227"/>
    </location>
</feature>
<evidence type="ECO:0000256" key="12">
    <source>
        <dbReference type="ARBA" id="ARBA00022989"/>
    </source>
</evidence>
<dbReference type="PANTHER" id="PTHR42878:SF7">
    <property type="entry name" value="SENSOR HISTIDINE KINASE GLRK"/>
    <property type="match status" value="1"/>
</dbReference>
<keyword evidence="7" id="KW-0808">Transferase</keyword>
<dbReference type="SMART" id="SM00388">
    <property type="entry name" value="HisKA"/>
    <property type="match status" value="1"/>
</dbReference>
<dbReference type="InterPro" id="IPR003594">
    <property type="entry name" value="HATPase_dom"/>
</dbReference>
<evidence type="ECO:0000259" key="16">
    <source>
        <dbReference type="PROSITE" id="PS50112"/>
    </source>
</evidence>
<dbReference type="InterPro" id="IPR003660">
    <property type="entry name" value="HAMP_dom"/>
</dbReference>
<evidence type="ECO:0000256" key="7">
    <source>
        <dbReference type="ARBA" id="ARBA00022679"/>
    </source>
</evidence>
<dbReference type="InterPro" id="IPR000014">
    <property type="entry name" value="PAS"/>
</dbReference>
<dbReference type="PROSITE" id="PS50112">
    <property type="entry name" value="PAS"/>
    <property type="match status" value="1"/>
</dbReference>
<keyword evidence="11" id="KW-0067">ATP-binding</keyword>
<keyword evidence="10 19" id="KW-0418">Kinase</keyword>
<dbReference type="InterPro" id="IPR005467">
    <property type="entry name" value="His_kinase_dom"/>
</dbReference>
<dbReference type="Pfam" id="PF02518">
    <property type="entry name" value="HATPase_c"/>
    <property type="match status" value="1"/>
</dbReference>
<keyword evidence="9" id="KW-0547">Nucleotide-binding</keyword>
<keyword evidence="6" id="KW-0597">Phosphoprotein</keyword>
<reference evidence="20" key="1">
    <citation type="submission" date="2007-10" db="EMBL/GenBank/DDBJ databases">
        <title>Complete sequence of chromosome of Desulforudis audaxviator MP104C.</title>
        <authorList>
            <person name="Copeland A."/>
            <person name="Lucas S."/>
            <person name="Lapidus A."/>
            <person name="Barry K."/>
            <person name="Glavina del Rio T."/>
            <person name="Dalin E."/>
            <person name="Tice H."/>
            <person name="Bruce D."/>
            <person name="Pitluck S."/>
            <person name="Lowry S.R."/>
            <person name="Larimer F."/>
            <person name="Land M.L."/>
            <person name="Hauser L."/>
            <person name="Kyrpides N."/>
            <person name="Ivanova N.N."/>
            <person name="Richardson P."/>
        </authorList>
    </citation>
    <scope>NUCLEOTIDE SEQUENCE [LARGE SCALE GENOMIC DNA]</scope>
    <source>
        <strain evidence="20">MP104C</strain>
    </source>
</reference>
<dbReference type="Proteomes" id="UP000008544">
    <property type="component" value="Chromosome"/>
</dbReference>
<keyword evidence="14" id="KW-0472">Membrane</keyword>
<dbReference type="GO" id="GO:0000155">
    <property type="term" value="F:phosphorelay sensor kinase activity"/>
    <property type="evidence" value="ECO:0007669"/>
    <property type="project" value="InterPro"/>
</dbReference>
<feature type="domain" description="HAMP" evidence="18">
    <location>
        <begin position="53"/>
        <end position="105"/>
    </location>
</feature>
<evidence type="ECO:0000256" key="4">
    <source>
        <dbReference type="ARBA" id="ARBA00012438"/>
    </source>
</evidence>
<dbReference type="InterPro" id="IPR004358">
    <property type="entry name" value="Sig_transdc_His_kin-like_C"/>
</dbReference>
<dbReference type="SUPFAM" id="SSF158472">
    <property type="entry name" value="HAMP domain-like"/>
    <property type="match status" value="1"/>
</dbReference>
<dbReference type="NCBIfam" id="TIGR00229">
    <property type="entry name" value="sensory_box"/>
    <property type="match status" value="1"/>
</dbReference>
<evidence type="ECO:0000256" key="2">
    <source>
        <dbReference type="ARBA" id="ARBA00004236"/>
    </source>
</evidence>
<keyword evidence="13" id="KW-0902">Two-component regulatory system</keyword>
<dbReference type="PROSITE" id="PS50113">
    <property type="entry name" value="PAC"/>
    <property type="match status" value="1"/>
</dbReference>
<dbReference type="STRING" id="477974.Daud_1418"/>
<gene>
    <name evidence="19" type="ordered locus">Daud_1418</name>
</gene>
<dbReference type="GO" id="GO:0005886">
    <property type="term" value="C:plasma membrane"/>
    <property type="evidence" value="ECO:0007669"/>
    <property type="project" value="UniProtKB-SubCell"/>
</dbReference>
<dbReference type="KEGG" id="dau:Daud_1418"/>
<dbReference type="HOGENOM" id="CLU_000445_89_2_9"/>
<keyword evidence="5" id="KW-1003">Cell membrane</keyword>
<evidence type="ECO:0000313" key="19">
    <source>
        <dbReference type="EMBL" id="ACA59925.1"/>
    </source>
</evidence>
<dbReference type="GO" id="GO:0045121">
    <property type="term" value="C:membrane raft"/>
    <property type="evidence" value="ECO:0007669"/>
    <property type="project" value="UniProtKB-SubCell"/>
</dbReference>
<dbReference type="CDD" id="cd06225">
    <property type="entry name" value="HAMP"/>
    <property type="match status" value="1"/>
</dbReference>
<dbReference type="PROSITE" id="PS50885">
    <property type="entry name" value="HAMP"/>
    <property type="match status" value="1"/>
</dbReference>
<dbReference type="PROSITE" id="PS50109">
    <property type="entry name" value="HIS_KIN"/>
    <property type="match status" value="1"/>
</dbReference>
<dbReference type="InterPro" id="IPR050351">
    <property type="entry name" value="BphY/WalK/GraS-like"/>
</dbReference>
<evidence type="ECO:0000256" key="9">
    <source>
        <dbReference type="ARBA" id="ARBA00022741"/>
    </source>
</evidence>
<evidence type="ECO:0000256" key="5">
    <source>
        <dbReference type="ARBA" id="ARBA00022475"/>
    </source>
</evidence>
<dbReference type="SMART" id="SM00304">
    <property type="entry name" value="HAMP"/>
    <property type="match status" value="1"/>
</dbReference>
<dbReference type="AlphaFoldDB" id="B1I4B5"/>
<proteinExistence type="predicted"/>
<dbReference type="InterPro" id="IPR013656">
    <property type="entry name" value="PAS_4"/>
</dbReference>
<dbReference type="InterPro" id="IPR036097">
    <property type="entry name" value="HisK_dim/P_sf"/>
</dbReference>
<evidence type="ECO:0000259" key="18">
    <source>
        <dbReference type="PROSITE" id="PS50885"/>
    </source>
</evidence>
<dbReference type="GO" id="GO:0005524">
    <property type="term" value="F:ATP binding"/>
    <property type="evidence" value="ECO:0007669"/>
    <property type="project" value="UniProtKB-KW"/>
</dbReference>
<dbReference type="InterPro" id="IPR036890">
    <property type="entry name" value="HATPase_C_sf"/>
</dbReference>
<dbReference type="GO" id="GO:0007234">
    <property type="term" value="P:osmosensory signaling via phosphorelay pathway"/>
    <property type="evidence" value="ECO:0007669"/>
    <property type="project" value="TreeGrafter"/>
</dbReference>
<dbReference type="Gene3D" id="3.30.565.10">
    <property type="entry name" value="Histidine kinase-like ATPase, C-terminal domain"/>
    <property type="match status" value="1"/>
</dbReference>
<evidence type="ECO:0000256" key="3">
    <source>
        <dbReference type="ARBA" id="ARBA00004314"/>
    </source>
</evidence>
<dbReference type="EC" id="2.7.13.3" evidence="4"/>
<evidence type="ECO:0000313" key="20">
    <source>
        <dbReference type="Proteomes" id="UP000008544"/>
    </source>
</evidence>
<keyword evidence="12" id="KW-1133">Transmembrane helix</keyword>
<comment type="subcellular location">
    <subcellularLocation>
        <location evidence="2">Cell membrane</location>
    </subcellularLocation>
    <subcellularLocation>
        <location evidence="3">Membrane raft</location>
        <topology evidence="3">Multi-pass membrane protein</topology>
    </subcellularLocation>
</comment>
<dbReference type="Gene3D" id="6.10.340.10">
    <property type="match status" value="1"/>
</dbReference>
<dbReference type="eggNOG" id="COG5002">
    <property type="taxonomic scope" value="Bacteria"/>
</dbReference>
<evidence type="ECO:0000259" key="15">
    <source>
        <dbReference type="PROSITE" id="PS50109"/>
    </source>
</evidence>